<sequence>MNNNFLASKLDSEYIKDLTILKLKKNYKVIEDEEYKNMLLDLTMLNGYSDFTEMLSMTAFEMIIDRIENMESNEEVKIIFNEKVEVLYKNKFIDKSCDVVLIGKQTIEVISILPFEFHHIFAFDHEESQLLGMGIINKYLSSFECKCLTLTVVQPNLMESSIYGTTVNKFLHQYDFSLLWE</sequence>
<dbReference type="OrthoDB" id="1933037at2"/>
<accession>A0A174IHN7</accession>
<reference evidence="1 2" key="1">
    <citation type="submission" date="2015-09" db="EMBL/GenBank/DDBJ databases">
        <authorList>
            <consortium name="Pathogen Informatics"/>
        </authorList>
    </citation>
    <scope>NUCLEOTIDE SEQUENCE [LARGE SCALE GENOMIC DNA]</scope>
    <source>
        <strain evidence="1 2">2789STDY5834855</strain>
    </source>
</reference>
<evidence type="ECO:0000313" key="2">
    <source>
        <dbReference type="Proteomes" id="UP000095558"/>
    </source>
</evidence>
<organism evidence="1 2">
    <name type="scientific">Clostridium disporicum</name>
    <dbReference type="NCBI Taxonomy" id="84024"/>
    <lineage>
        <taxon>Bacteria</taxon>
        <taxon>Bacillati</taxon>
        <taxon>Bacillota</taxon>
        <taxon>Clostridia</taxon>
        <taxon>Eubacteriales</taxon>
        <taxon>Clostridiaceae</taxon>
        <taxon>Clostridium</taxon>
    </lineage>
</organism>
<evidence type="ECO:0000313" key="1">
    <source>
        <dbReference type="EMBL" id="CUO86704.1"/>
    </source>
</evidence>
<dbReference type="AlphaFoldDB" id="A0A174IHN7"/>
<name>A0A174IHN7_9CLOT</name>
<dbReference type="RefSeq" id="WP_055277968.1">
    <property type="nucleotide sequence ID" value="NZ_CYYT01000037.1"/>
</dbReference>
<dbReference type="EMBL" id="CYZV01000070">
    <property type="protein sequence ID" value="CUO86704.1"/>
    <property type="molecule type" value="Genomic_DNA"/>
</dbReference>
<protein>
    <submittedName>
        <fullName evidence="1">Uncharacterized protein</fullName>
    </submittedName>
</protein>
<gene>
    <name evidence="1" type="ORF">ERS852470_03588</name>
</gene>
<proteinExistence type="predicted"/>
<dbReference type="Proteomes" id="UP000095558">
    <property type="component" value="Unassembled WGS sequence"/>
</dbReference>